<keyword evidence="3" id="KW-0119">Carbohydrate metabolism</keyword>
<dbReference type="Gene3D" id="3.40.50.1700">
    <property type="entry name" value="Glycoside hydrolase family 3 C-terminal domain"/>
    <property type="match status" value="1"/>
</dbReference>
<dbReference type="InterPro" id="IPR036962">
    <property type="entry name" value="Glyco_hydro_3_N_sf"/>
</dbReference>
<comment type="similarity">
    <text evidence="1 4">Belongs to the glycosyl hydrolase 3 family.</text>
</comment>
<dbReference type="InterPro" id="IPR036881">
    <property type="entry name" value="Glyco_hydro_3_C_sf"/>
</dbReference>
<name>A0A455SHB9_9CHLR</name>
<dbReference type="Pfam" id="PF14310">
    <property type="entry name" value="Fn3-like"/>
    <property type="match status" value="1"/>
</dbReference>
<dbReference type="Pfam" id="PF01915">
    <property type="entry name" value="Glyco_hydro_3_C"/>
    <property type="match status" value="1"/>
</dbReference>
<evidence type="ECO:0000256" key="4">
    <source>
        <dbReference type="RuleBase" id="RU361161"/>
    </source>
</evidence>
<dbReference type="SUPFAM" id="SSF52279">
    <property type="entry name" value="Beta-D-glucan exohydrolase, C-terminal domain"/>
    <property type="match status" value="1"/>
</dbReference>
<evidence type="ECO:0000259" key="5">
    <source>
        <dbReference type="SMART" id="SM01217"/>
    </source>
</evidence>
<dbReference type="Pfam" id="PF00933">
    <property type="entry name" value="Glyco_hydro_3"/>
    <property type="match status" value="1"/>
</dbReference>
<dbReference type="InterPro" id="IPR050288">
    <property type="entry name" value="Cellulose_deg_GH3"/>
</dbReference>
<dbReference type="InterPro" id="IPR001764">
    <property type="entry name" value="Glyco_hydro_3_N"/>
</dbReference>
<dbReference type="PANTHER" id="PTHR42715:SF10">
    <property type="entry name" value="BETA-GLUCOSIDASE"/>
    <property type="match status" value="1"/>
</dbReference>
<dbReference type="Gene3D" id="2.60.40.10">
    <property type="entry name" value="Immunoglobulins"/>
    <property type="match status" value="1"/>
</dbReference>
<proteinExistence type="inferred from homology"/>
<dbReference type="Gene3D" id="3.20.20.300">
    <property type="entry name" value="Glycoside hydrolase, family 3, N-terminal domain"/>
    <property type="match status" value="1"/>
</dbReference>
<dbReference type="GO" id="GO:0008422">
    <property type="term" value="F:beta-glucosidase activity"/>
    <property type="evidence" value="ECO:0007669"/>
    <property type="project" value="UniProtKB-ARBA"/>
</dbReference>
<dbReference type="EMBL" id="AP019376">
    <property type="protein sequence ID" value="BBH86758.1"/>
    <property type="molecule type" value="Genomic_DNA"/>
</dbReference>
<evidence type="ECO:0000256" key="2">
    <source>
        <dbReference type="ARBA" id="ARBA00022801"/>
    </source>
</evidence>
<evidence type="ECO:0000256" key="1">
    <source>
        <dbReference type="ARBA" id="ARBA00005336"/>
    </source>
</evidence>
<dbReference type="AlphaFoldDB" id="A0A455SHB9"/>
<accession>A0A455SHB9</accession>
<dbReference type="InterPro" id="IPR013783">
    <property type="entry name" value="Ig-like_fold"/>
</dbReference>
<dbReference type="FunFam" id="2.60.40.10:FF:000495">
    <property type="entry name" value="Periplasmic beta-glucosidase"/>
    <property type="match status" value="1"/>
</dbReference>
<organism evidence="6">
    <name type="scientific">Thermosporothrix sp. COM3</name>
    <dbReference type="NCBI Taxonomy" id="2490863"/>
    <lineage>
        <taxon>Bacteria</taxon>
        <taxon>Bacillati</taxon>
        <taxon>Chloroflexota</taxon>
        <taxon>Ktedonobacteria</taxon>
        <taxon>Ktedonobacterales</taxon>
        <taxon>Thermosporotrichaceae</taxon>
        <taxon>Thermosporothrix</taxon>
    </lineage>
</organism>
<dbReference type="InterPro" id="IPR017853">
    <property type="entry name" value="GH"/>
</dbReference>
<reference evidence="6" key="1">
    <citation type="submission" date="2018-12" db="EMBL/GenBank/DDBJ databases">
        <title>Novel natural products biosynthetic potential of the class Ktedonobacteria.</title>
        <authorList>
            <person name="Zheng Y."/>
            <person name="Saitou A."/>
            <person name="Wang C.M."/>
            <person name="Toyoda A."/>
            <person name="Minakuchi Y."/>
            <person name="Sekiguchi Y."/>
            <person name="Ueda K."/>
            <person name="Takano H."/>
            <person name="Sakai Y."/>
            <person name="Yokota A."/>
            <person name="Yabe S."/>
        </authorList>
    </citation>
    <scope>NUCLEOTIDE SEQUENCE</scope>
    <source>
        <strain evidence="6">COM3</strain>
    </source>
</reference>
<protein>
    <submittedName>
        <fullName evidence="6">Glycosyl hydrolase</fullName>
    </submittedName>
</protein>
<dbReference type="InterPro" id="IPR019800">
    <property type="entry name" value="Glyco_hydro_3_AS"/>
</dbReference>
<dbReference type="SUPFAM" id="SSF51445">
    <property type="entry name" value="(Trans)glycosidases"/>
    <property type="match status" value="1"/>
</dbReference>
<evidence type="ECO:0000313" key="6">
    <source>
        <dbReference type="EMBL" id="BBH86758.1"/>
    </source>
</evidence>
<keyword evidence="2 4" id="KW-0378">Hydrolase</keyword>
<dbReference type="PRINTS" id="PR00133">
    <property type="entry name" value="GLHYDRLASE3"/>
</dbReference>
<dbReference type="GO" id="GO:0005975">
    <property type="term" value="P:carbohydrate metabolic process"/>
    <property type="evidence" value="ECO:0007669"/>
    <property type="project" value="InterPro"/>
</dbReference>
<dbReference type="PANTHER" id="PTHR42715">
    <property type="entry name" value="BETA-GLUCOSIDASE"/>
    <property type="match status" value="1"/>
</dbReference>
<sequence>MEARELVQKLTLEEKLALTVGRNFWQLNAIERLNIPSITVNDGPHGLRKPENPEDIGLEGPIPATNFPSASAISTSWNTELVEEVGRAIGEEAQALGTQVVLGPGINIKRTPLGGRNFEYYSEDPVLAGELGTAFVRGVQSQGVGTSLKHYACNNQEFERMSISADVDTRTLREIYLAGFERVVKNAQPWTVMAAYNSINGTAATEHKELLTDILKEEWGFEGVVVSDWGAVNDKAKALEAGLDLEMPPGVGRDIQALAEKVRKGELSEKAVDKAAERVLKLILRAQENRKEGTTFDKDAHHALARKAAGESIVLLKNEEKILPLAAQSVAVIGRFARQPRFQGGGSSMMNPTRVDNAYDELQKALAGKAELSYADGYLDEGVGDEKLHQEALELAQKAEVAVIFAGLPDIYESEGYDRTHIDLPESHNRLIADICRVQPNTVVVLFNGSVVRMPWLADVKAVLEAGLGGQAGSGAVADVLTGKVNPSGKLTETFPQRIEDTPSYLSYPGEEGHVRYAEGLFVGYRYYDRKKMKPLFPFGYGLSYTTFEYSNLRVNRTETTEKDTVEVTVTIRNTGNVAGKEIVQLYVRDVESRLVRPEKELKAFAKVALEPGEAKDVTLTLQPRDFAYYDSTYHEWVIESGEFELLIGKSSADIVLRTTIQMNAHEPFRPLTITSYIKQIAKYPEALAVVKETLKGTFFADFLDSPFAGEMPFFKLIGFGMPREAVEGLLERINTVLSNR</sequence>
<keyword evidence="4" id="KW-0326">Glycosidase</keyword>
<dbReference type="SMART" id="SM01217">
    <property type="entry name" value="Fn3_like"/>
    <property type="match status" value="1"/>
</dbReference>
<dbReference type="InterPro" id="IPR002772">
    <property type="entry name" value="Glyco_hydro_3_C"/>
</dbReference>
<dbReference type="PROSITE" id="PS00775">
    <property type="entry name" value="GLYCOSYL_HYDROL_F3"/>
    <property type="match status" value="1"/>
</dbReference>
<feature type="domain" description="Fibronectin type III-like" evidence="5">
    <location>
        <begin position="582"/>
        <end position="652"/>
    </location>
</feature>
<evidence type="ECO:0000256" key="3">
    <source>
        <dbReference type="ARBA" id="ARBA00023277"/>
    </source>
</evidence>
<gene>
    <name evidence="6" type="ORF">KTC_15090</name>
</gene>
<dbReference type="InterPro" id="IPR026891">
    <property type="entry name" value="Fn3-like"/>
</dbReference>